<evidence type="ECO:0000313" key="7">
    <source>
        <dbReference type="Proteomes" id="UP000224567"/>
    </source>
</evidence>
<evidence type="ECO:0000256" key="1">
    <source>
        <dbReference type="ARBA" id="ARBA00005234"/>
    </source>
</evidence>
<dbReference type="InterPro" id="IPR038765">
    <property type="entry name" value="Papain-like_cys_pep_sf"/>
</dbReference>
<accession>A0A2G2WIK2</accession>
<keyword evidence="7" id="KW-1185">Reference proteome</keyword>
<gene>
    <name evidence="6" type="ORF">CQW23_14234</name>
</gene>
<dbReference type="AlphaFoldDB" id="A0A2G2WIK2"/>
<dbReference type="PANTHER" id="PTHR33022">
    <property type="entry name" value="DUF1985 DOMAIN-CONTAINING PROTEIN"/>
    <property type="match status" value="1"/>
</dbReference>
<dbReference type="SUPFAM" id="SSF54001">
    <property type="entry name" value="Cysteine proteinases"/>
    <property type="match status" value="1"/>
</dbReference>
<keyword evidence="3" id="KW-0378">Hydrolase</keyword>
<protein>
    <recommendedName>
        <fullName evidence="5">Ubiquitin-like protease family profile domain-containing protein</fullName>
    </recommendedName>
</protein>
<dbReference type="OrthoDB" id="1297091at2759"/>
<dbReference type="EMBL" id="MLFT02000006">
    <property type="protein sequence ID" value="PHT45076.1"/>
    <property type="molecule type" value="Genomic_DNA"/>
</dbReference>
<reference evidence="7" key="2">
    <citation type="journal article" date="2017" name="J. Anim. Genet.">
        <title>Multiple reference genome sequences of hot pepper reveal the massive evolution of plant disease resistance genes by retroduplication.</title>
        <authorList>
            <person name="Kim S."/>
            <person name="Park J."/>
            <person name="Yeom S.-I."/>
            <person name="Kim Y.-M."/>
            <person name="Seo E."/>
            <person name="Kim K.-T."/>
            <person name="Kim M.-S."/>
            <person name="Lee J.M."/>
            <person name="Cheong K."/>
            <person name="Shin H.-S."/>
            <person name="Kim S.-B."/>
            <person name="Han K."/>
            <person name="Lee J."/>
            <person name="Park M."/>
            <person name="Lee H.-A."/>
            <person name="Lee H.-Y."/>
            <person name="Lee Y."/>
            <person name="Oh S."/>
            <person name="Lee J.H."/>
            <person name="Choi E."/>
            <person name="Choi E."/>
            <person name="Lee S.E."/>
            <person name="Jeon J."/>
            <person name="Kim H."/>
            <person name="Choi G."/>
            <person name="Song H."/>
            <person name="Lee J."/>
            <person name="Lee S.-C."/>
            <person name="Kwon J.-K."/>
            <person name="Lee H.-Y."/>
            <person name="Koo N."/>
            <person name="Hong Y."/>
            <person name="Kim R.W."/>
            <person name="Kang W.-H."/>
            <person name="Huh J.H."/>
            <person name="Kang B.-C."/>
            <person name="Yang T.-J."/>
            <person name="Lee Y.-H."/>
            <person name="Bennetzen J.L."/>
            <person name="Choi D."/>
        </authorList>
    </citation>
    <scope>NUCLEOTIDE SEQUENCE [LARGE SCALE GENOMIC DNA]</scope>
    <source>
        <strain evidence="7">cv. PBC81</strain>
    </source>
</reference>
<dbReference type="InterPro" id="IPR003653">
    <property type="entry name" value="Peptidase_C48_C"/>
</dbReference>
<feature type="region of interest" description="Disordered" evidence="4">
    <location>
        <begin position="171"/>
        <end position="196"/>
    </location>
</feature>
<keyword evidence="2" id="KW-0645">Protease</keyword>
<dbReference type="GO" id="GO:0008234">
    <property type="term" value="F:cysteine-type peptidase activity"/>
    <property type="evidence" value="ECO:0007669"/>
    <property type="project" value="InterPro"/>
</dbReference>
<dbReference type="Pfam" id="PF02902">
    <property type="entry name" value="Peptidase_C48"/>
    <property type="match status" value="1"/>
</dbReference>
<evidence type="ECO:0000256" key="3">
    <source>
        <dbReference type="ARBA" id="ARBA00022801"/>
    </source>
</evidence>
<organism evidence="6 7">
    <name type="scientific">Capsicum baccatum</name>
    <name type="common">Peruvian pepper</name>
    <dbReference type="NCBI Taxonomy" id="33114"/>
    <lineage>
        <taxon>Eukaryota</taxon>
        <taxon>Viridiplantae</taxon>
        <taxon>Streptophyta</taxon>
        <taxon>Embryophyta</taxon>
        <taxon>Tracheophyta</taxon>
        <taxon>Spermatophyta</taxon>
        <taxon>Magnoliopsida</taxon>
        <taxon>eudicotyledons</taxon>
        <taxon>Gunneridae</taxon>
        <taxon>Pentapetalae</taxon>
        <taxon>asterids</taxon>
        <taxon>lamiids</taxon>
        <taxon>Solanales</taxon>
        <taxon>Solanaceae</taxon>
        <taxon>Solanoideae</taxon>
        <taxon>Capsiceae</taxon>
        <taxon>Capsicum</taxon>
    </lineage>
</organism>
<dbReference type="Proteomes" id="UP000224567">
    <property type="component" value="Unassembled WGS sequence"/>
</dbReference>
<feature type="compositionally biased region" description="Polar residues" evidence="4">
    <location>
        <begin position="171"/>
        <end position="184"/>
    </location>
</feature>
<name>A0A2G2WIK2_CAPBA</name>
<dbReference type="GO" id="GO:0006508">
    <property type="term" value="P:proteolysis"/>
    <property type="evidence" value="ECO:0007669"/>
    <property type="project" value="UniProtKB-KW"/>
</dbReference>
<sequence length="196" mass="22343">MYLEIVLTNEEEVKFNLRAIHQDSLGHEHRNDSNHSVPPITEDAFIVLKTEIANVCHDMLLFQEKVDSQFNGMRDFVEEFVKLILNELRSVKQQSFEFIKKENEPLEYVIVKDAPQQGPQSNDCGMFVCAFAEYVSPGIFDISSSLFVASNHQLSYGALLWDYARRKQNDGATSESEATGNVTSKHGGFTRSREQF</sequence>
<comment type="caution">
    <text evidence="6">The sequence shown here is derived from an EMBL/GenBank/DDBJ whole genome shotgun (WGS) entry which is preliminary data.</text>
</comment>
<evidence type="ECO:0000256" key="4">
    <source>
        <dbReference type="SAM" id="MobiDB-lite"/>
    </source>
</evidence>
<dbReference type="PANTHER" id="PTHR33022:SF21">
    <property type="entry name" value="UBIQUITIN-LIKE PROTEASE FAMILY PROFILE DOMAIN-CONTAINING PROTEIN"/>
    <property type="match status" value="1"/>
</dbReference>
<evidence type="ECO:0000259" key="5">
    <source>
        <dbReference type="Pfam" id="PF02902"/>
    </source>
</evidence>
<feature type="domain" description="Ubiquitin-like protease family profile" evidence="5">
    <location>
        <begin position="67"/>
        <end position="137"/>
    </location>
</feature>
<comment type="similarity">
    <text evidence="1">Belongs to the peptidase C48 family.</text>
</comment>
<dbReference type="Gene3D" id="3.40.395.10">
    <property type="entry name" value="Adenoviral Proteinase, Chain A"/>
    <property type="match status" value="1"/>
</dbReference>
<evidence type="ECO:0000313" key="6">
    <source>
        <dbReference type="EMBL" id="PHT45076.1"/>
    </source>
</evidence>
<reference evidence="6 7" key="1">
    <citation type="journal article" date="2017" name="Genome Biol.">
        <title>New reference genome sequences of hot pepper reveal the massive evolution of plant disease-resistance genes by retroduplication.</title>
        <authorList>
            <person name="Kim S."/>
            <person name="Park J."/>
            <person name="Yeom S.I."/>
            <person name="Kim Y.M."/>
            <person name="Seo E."/>
            <person name="Kim K.T."/>
            <person name="Kim M.S."/>
            <person name="Lee J.M."/>
            <person name="Cheong K."/>
            <person name="Shin H.S."/>
            <person name="Kim S.B."/>
            <person name="Han K."/>
            <person name="Lee J."/>
            <person name="Park M."/>
            <person name="Lee H.A."/>
            <person name="Lee H.Y."/>
            <person name="Lee Y."/>
            <person name="Oh S."/>
            <person name="Lee J.H."/>
            <person name="Choi E."/>
            <person name="Choi E."/>
            <person name="Lee S.E."/>
            <person name="Jeon J."/>
            <person name="Kim H."/>
            <person name="Choi G."/>
            <person name="Song H."/>
            <person name="Lee J."/>
            <person name="Lee S.C."/>
            <person name="Kwon J.K."/>
            <person name="Lee H.Y."/>
            <person name="Koo N."/>
            <person name="Hong Y."/>
            <person name="Kim R.W."/>
            <person name="Kang W.H."/>
            <person name="Huh J.H."/>
            <person name="Kang B.C."/>
            <person name="Yang T.J."/>
            <person name="Lee Y.H."/>
            <person name="Bennetzen J.L."/>
            <person name="Choi D."/>
        </authorList>
    </citation>
    <scope>NUCLEOTIDE SEQUENCE [LARGE SCALE GENOMIC DNA]</scope>
    <source>
        <strain evidence="7">cv. PBC81</strain>
    </source>
</reference>
<proteinExistence type="inferred from homology"/>
<evidence type="ECO:0000256" key="2">
    <source>
        <dbReference type="ARBA" id="ARBA00022670"/>
    </source>
</evidence>